<dbReference type="Gene3D" id="1.10.150.240">
    <property type="entry name" value="Putative phosphatase, domain 2"/>
    <property type="match status" value="1"/>
</dbReference>
<dbReference type="eggNOG" id="COG0546">
    <property type="taxonomic scope" value="Bacteria"/>
</dbReference>
<dbReference type="GO" id="GO:0008967">
    <property type="term" value="F:phosphoglycolate phosphatase activity"/>
    <property type="evidence" value="ECO:0007669"/>
    <property type="project" value="TreeGrafter"/>
</dbReference>
<dbReference type="InterPro" id="IPR023198">
    <property type="entry name" value="PGP-like_dom2"/>
</dbReference>
<protein>
    <submittedName>
        <fullName evidence="1">HAD hydrolase, family IA, variant 1</fullName>
    </submittedName>
</protein>
<dbReference type="RefSeq" id="WP_006739835.1">
    <property type="nucleotide sequence ID" value="NZ_AEUZ02000001.1"/>
</dbReference>
<sequence length="186" mass="21161">MRYRDYIWDLGGTLLDNYEVSTQAFIETLDQYGKVANHDQVYSKLKESTAIAIETFASDIPHFLKAYKDREAQHLELPQLVLGAKEILAKIVREDSRNFLVSHRDRQVLSLLKATDIESYFVEVVTSESGFKRKPSPESFIYLKDKYHIDNALVIGDREIDSLAGKSAGFDTLLVDGKTSLLEIVK</sequence>
<dbReference type="EMBL" id="AEUZ02000001">
    <property type="protein sequence ID" value="EHJ57107.1"/>
    <property type="molecule type" value="Genomic_DNA"/>
</dbReference>
<dbReference type="SFLD" id="SFLDG01129">
    <property type="entry name" value="C1.5:_HAD__Beta-PGM__Phosphata"/>
    <property type="match status" value="1"/>
</dbReference>
<keyword evidence="2" id="KW-1185">Reference proteome</keyword>
<name>G5KEZ1_9STRE</name>
<dbReference type="PANTHER" id="PTHR43434:SF25">
    <property type="entry name" value="PHOSPHOGLYCOLATE PHOSPHATASE"/>
    <property type="match status" value="1"/>
</dbReference>
<reference evidence="1 2" key="1">
    <citation type="journal article" date="2014" name="Int. J. Syst. Evol. Microbiol.">
        <title>Phylogenomics and the dynamic genome evolution of the genus Streptococcus.</title>
        <authorList>
            <consortium name="The Broad Institute Genome Sequencing Platform"/>
            <person name="Richards V.P."/>
            <person name="Palmer S.R."/>
            <person name="Pavinski Bitar P.D."/>
            <person name="Qin X."/>
            <person name="Weinstock G.M."/>
            <person name="Highlander S.K."/>
            <person name="Town C.D."/>
            <person name="Burne R.A."/>
            <person name="Stanhope M.J."/>
        </authorList>
    </citation>
    <scope>NUCLEOTIDE SEQUENCE [LARGE SCALE GENOMIC DNA]</scope>
    <source>
        <strain evidence="1 2">2285-97</strain>
    </source>
</reference>
<gene>
    <name evidence="1" type="ORF">STRUR_0895</name>
</gene>
<dbReference type="InterPro" id="IPR036412">
    <property type="entry name" value="HAD-like_sf"/>
</dbReference>
<dbReference type="AlphaFoldDB" id="G5KEZ1"/>
<evidence type="ECO:0000313" key="2">
    <source>
        <dbReference type="Proteomes" id="UP000005388"/>
    </source>
</evidence>
<accession>G5KEZ1</accession>
<evidence type="ECO:0000313" key="1">
    <source>
        <dbReference type="EMBL" id="EHJ57107.1"/>
    </source>
</evidence>
<dbReference type="Pfam" id="PF13419">
    <property type="entry name" value="HAD_2"/>
    <property type="match status" value="1"/>
</dbReference>
<dbReference type="Proteomes" id="UP000005388">
    <property type="component" value="Unassembled WGS sequence"/>
</dbReference>
<dbReference type="InterPro" id="IPR041492">
    <property type="entry name" value="HAD_2"/>
</dbReference>
<proteinExistence type="predicted"/>
<dbReference type="Gene3D" id="3.40.50.1000">
    <property type="entry name" value="HAD superfamily/HAD-like"/>
    <property type="match status" value="1"/>
</dbReference>
<dbReference type="InterPro" id="IPR050155">
    <property type="entry name" value="HAD-like_hydrolase_sf"/>
</dbReference>
<dbReference type="SFLD" id="SFLDS00003">
    <property type="entry name" value="Haloacid_Dehalogenase"/>
    <property type="match status" value="1"/>
</dbReference>
<organism evidence="1 2">
    <name type="scientific">Streptococcus urinalis 2285-97</name>
    <dbReference type="NCBI Taxonomy" id="764291"/>
    <lineage>
        <taxon>Bacteria</taxon>
        <taxon>Bacillati</taxon>
        <taxon>Bacillota</taxon>
        <taxon>Bacilli</taxon>
        <taxon>Lactobacillales</taxon>
        <taxon>Streptococcaceae</taxon>
        <taxon>Streptococcus</taxon>
    </lineage>
</organism>
<dbReference type="NCBIfam" id="TIGR01549">
    <property type="entry name" value="HAD-SF-IA-v1"/>
    <property type="match status" value="1"/>
</dbReference>
<dbReference type="GO" id="GO:0005829">
    <property type="term" value="C:cytosol"/>
    <property type="evidence" value="ECO:0007669"/>
    <property type="project" value="TreeGrafter"/>
</dbReference>
<dbReference type="InterPro" id="IPR006439">
    <property type="entry name" value="HAD-SF_hydro_IA"/>
</dbReference>
<dbReference type="GO" id="GO:0006281">
    <property type="term" value="P:DNA repair"/>
    <property type="evidence" value="ECO:0007669"/>
    <property type="project" value="TreeGrafter"/>
</dbReference>
<dbReference type="InterPro" id="IPR023214">
    <property type="entry name" value="HAD_sf"/>
</dbReference>
<dbReference type="SUPFAM" id="SSF56784">
    <property type="entry name" value="HAD-like"/>
    <property type="match status" value="1"/>
</dbReference>
<dbReference type="STRING" id="764291.STRUR_0895"/>
<comment type="caution">
    <text evidence="1">The sequence shown here is derived from an EMBL/GenBank/DDBJ whole genome shotgun (WGS) entry which is preliminary data.</text>
</comment>
<keyword evidence="1" id="KW-0378">Hydrolase</keyword>
<dbReference type="PANTHER" id="PTHR43434">
    <property type="entry name" value="PHOSPHOGLYCOLATE PHOSPHATASE"/>
    <property type="match status" value="1"/>
</dbReference>